<keyword evidence="8" id="KW-1185">Reference proteome</keyword>
<evidence type="ECO:0000256" key="3">
    <source>
        <dbReference type="ARBA" id="ARBA00022598"/>
    </source>
</evidence>
<evidence type="ECO:0000313" key="8">
    <source>
        <dbReference type="Proteomes" id="UP000325780"/>
    </source>
</evidence>
<dbReference type="EMBL" id="ML742045">
    <property type="protein sequence ID" value="KAE8152948.1"/>
    <property type="molecule type" value="Genomic_DNA"/>
</dbReference>
<keyword evidence="3" id="KW-0436">Ligase</keyword>
<gene>
    <name evidence="7" type="ORF">BDV25DRAFT_169719</name>
</gene>
<dbReference type="Gene3D" id="3.30.300.30">
    <property type="match status" value="1"/>
</dbReference>
<dbReference type="InterPro" id="IPR010071">
    <property type="entry name" value="AA_adenyl_dom"/>
</dbReference>
<dbReference type="InterPro" id="IPR020845">
    <property type="entry name" value="AMP-binding_CS"/>
</dbReference>
<dbReference type="GO" id="GO:0044550">
    <property type="term" value="P:secondary metabolite biosynthetic process"/>
    <property type="evidence" value="ECO:0007669"/>
    <property type="project" value="TreeGrafter"/>
</dbReference>
<dbReference type="InterPro" id="IPR006162">
    <property type="entry name" value="Ppantetheine_attach_site"/>
</dbReference>
<dbReference type="InterPro" id="IPR001242">
    <property type="entry name" value="Condensation_dom"/>
</dbReference>
<feature type="domain" description="Carrier" evidence="6">
    <location>
        <begin position="1"/>
        <end position="74"/>
    </location>
</feature>
<dbReference type="Gene3D" id="3.40.50.12780">
    <property type="entry name" value="N-terminal domain of ligase-like"/>
    <property type="match status" value="1"/>
</dbReference>
<keyword evidence="1" id="KW-0596">Phosphopantetheine</keyword>
<evidence type="ECO:0000259" key="6">
    <source>
        <dbReference type="PROSITE" id="PS50075"/>
    </source>
</evidence>
<evidence type="ECO:0000256" key="1">
    <source>
        <dbReference type="ARBA" id="ARBA00022450"/>
    </source>
</evidence>
<dbReference type="InterPro" id="IPR045851">
    <property type="entry name" value="AMP-bd_C_sf"/>
</dbReference>
<feature type="region of interest" description="Disordered" evidence="5">
    <location>
        <begin position="78"/>
        <end position="116"/>
    </location>
</feature>
<name>A0A5N6U2Z9_ASPAV</name>
<dbReference type="Gene3D" id="1.10.1200.10">
    <property type="entry name" value="ACP-like"/>
    <property type="match status" value="2"/>
</dbReference>
<dbReference type="InterPro" id="IPR042099">
    <property type="entry name" value="ANL_N_sf"/>
</dbReference>
<sequence>MTSSHSLVQQLAAALEVDSTELDLNSGFVQNGGNSLSAVDFVSRCKKLGVSLPMASILSSTNLHVLFTDLLPSKSNPITIADPSDDSDNLSNPSSSTGGSPRATTPISSNVSTSAEDDYLTQGSALTKHATDRLSEMQASLLHGSLKSPGTNIIYHYETYRTDVIPVLKEAWKTVIQGEPIFQGSLLDGSADNQKYFTWSEVTVDSEPEYRKEIQALWLKSVSSSFRVVHWKRSPPATSQSTLIWAVHHALVDGYSAMLLFCKVRRAITGLPIVPGPSFSDVEESIRRWRQEHKSEGDGYWAGQATQLEKAQGELLLPTPRLEGTSGVTESEEVYVTPSVSTAQLHCVAKRLGVTLSTFYYAAWSLVLSLYTDSSSVVFGAVLAGRNLPLEGVDEVVGPLVNTLPLCLTLDRQQSAQDFLKALFSRMVELAEYQWTTPDNGYIRNFSSAMAMQVPGPECRDGVSPLEPPYTRQTTDVPLSINILADGAARFVYHTSQYSRMDIVRVGEYFQRALQLLLRPHRPMDECLQGLLGCVDLQTLMGFGNCGSALTTTVAIKDDLATLFESAASHNPMDVAVQKGDCTLTYQELDTYAGRVAATLKGYIRDGEVVCLHADRSVNWIVGIMGILKAGGVYCAVDKALPQEARETIFSASGSHLFLVPSLSDQSVCPTSCDRLLAVEDLVKNEDALVAQRDSPRPHTDAYLCFTSGSTGKPKGVMCLHQGLVAFQRDLEVRLFAQPGRRVAQIMSVAFDGSIHEIFSALSYGATLVLQAGDEPFAHLSDVDSAILTPSMARVLNPADFERLSTVYLVGEPVTQDVCDRWSEQKTLYNMYGPTEGTCGATIKQLHQNQRVTIGPPNPSTRIYIMNQHQELVPPGVIGEIYIAGVQVARHYIGMPEQTAQRFMGDPIRRIGERMYKTGDRGYWSEDGEVVCLGRTDRQIKLRGFRLDLDDLETRMIRAFPAITAVALTRQGNHLIAAVLPAATDVDAFTARVAQVLPPYATPRKVLALDEFPITKAGKRDYQAIAKLSAQAPASAGRPLTTPMEQLVGDAFRDILQLGKEVALHTHSSFRELGGHSLLQLLLATRISQGVNRQVPLYVVAQHDRIDHLAAAIDSGPGLQQLATPDPMGLGESAIAPIEREWWHKYQVNESTSSFNVNFMARIDDSVIDRTRLIHACNEVMARHRVLRSRYIFSRGAGRVVRQYSPLAPRVQAVKTVNPWVEVNRPFSLSRSAPIRAVVSDSYFILTISHIVADLTTLQILLREISSHYQGGNLSSVPHTYMNSTLWHEKPTSCDLDFWSDSLGQLPDTTHLLGHGGYRRSYRGRSALCEIPQNIYQSMRHFLRQSSVTAQQLSLAAIALCLDDPSVLLPTETDIVLGIPYINRKSQEDMDVVGLFLEPLPVRISFGQDTNNKDTTSYLDTVQRSVRSSVGHAIHWDQLLEHLQVPTTPPDHPLFDVVVTFHSQSHSNGLELSAPGLQTCYTYAEGAKFRLLCEFSALSEDRLLLRLEYDTDCFTEEDIQLLQARIPLALSLLVQDVPYDMIRQTLTRPETRPVKVLRPDVVFGTPLSDIQ</sequence>
<dbReference type="NCBIfam" id="TIGR01733">
    <property type="entry name" value="AA-adenyl-dom"/>
    <property type="match status" value="1"/>
</dbReference>
<dbReference type="Pfam" id="PF00501">
    <property type="entry name" value="AMP-binding"/>
    <property type="match status" value="1"/>
</dbReference>
<dbReference type="InterPro" id="IPR036736">
    <property type="entry name" value="ACP-like_sf"/>
</dbReference>
<dbReference type="PANTHER" id="PTHR45527:SF11">
    <property type="entry name" value="NONRIBOSOMAL PEPTIDE SYNTHETASE 5"/>
    <property type="match status" value="1"/>
</dbReference>
<dbReference type="Pfam" id="PF00668">
    <property type="entry name" value="Condensation"/>
    <property type="match status" value="2"/>
</dbReference>
<dbReference type="PROSITE" id="PS50075">
    <property type="entry name" value="CARRIER"/>
    <property type="match status" value="2"/>
</dbReference>
<accession>A0A5N6U2Z9</accession>
<evidence type="ECO:0000256" key="4">
    <source>
        <dbReference type="ARBA" id="ARBA00029454"/>
    </source>
</evidence>
<dbReference type="PANTHER" id="PTHR45527">
    <property type="entry name" value="NONRIBOSOMAL PEPTIDE SYNTHETASE"/>
    <property type="match status" value="1"/>
</dbReference>
<comment type="similarity">
    <text evidence="4">Belongs to the NRP synthetase family.</text>
</comment>
<dbReference type="SUPFAM" id="SSF56801">
    <property type="entry name" value="Acetyl-CoA synthetase-like"/>
    <property type="match status" value="1"/>
</dbReference>
<dbReference type="GO" id="GO:0043041">
    <property type="term" value="P:amino acid activation for nonribosomal peptide biosynthetic process"/>
    <property type="evidence" value="ECO:0007669"/>
    <property type="project" value="TreeGrafter"/>
</dbReference>
<dbReference type="Gene3D" id="3.30.559.30">
    <property type="entry name" value="Nonribosomal peptide synthetase, condensation domain"/>
    <property type="match status" value="2"/>
</dbReference>
<feature type="compositionally biased region" description="Polar residues" evidence="5">
    <location>
        <begin position="97"/>
        <end position="114"/>
    </location>
</feature>
<reference evidence="7 8" key="1">
    <citation type="submission" date="2019-04" db="EMBL/GenBank/DDBJ databases">
        <title>Friends and foes A comparative genomics study of 23 Aspergillus species from section Flavi.</title>
        <authorList>
            <consortium name="DOE Joint Genome Institute"/>
            <person name="Kjaerbolling I."/>
            <person name="Vesth T."/>
            <person name="Frisvad J.C."/>
            <person name="Nybo J.L."/>
            <person name="Theobald S."/>
            <person name="Kildgaard S."/>
            <person name="Isbrandt T."/>
            <person name="Kuo A."/>
            <person name="Sato A."/>
            <person name="Lyhne E.K."/>
            <person name="Kogle M.E."/>
            <person name="Wiebenga A."/>
            <person name="Kun R.S."/>
            <person name="Lubbers R.J."/>
            <person name="Makela M.R."/>
            <person name="Barry K."/>
            <person name="Chovatia M."/>
            <person name="Clum A."/>
            <person name="Daum C."/>
            <person name="Haridas S."/>
            <person name="He G."/>
            <person name="LaButti K."/>
            <person name="Lipzen A."/>
            <person name="Mondo S."/>
            <person name="Riley R."/>
            <person name="Salamov A."/>
            <person name="Simmons B.A."/>
            <person name="Magnuson J.K."/>
            <person name="Henrissat B."/>
            <person name="Mortensen U.H."/>
            <person name="Larsen T.O."/>
            <person name="Devries R.P."/>
            <person name="Grigoriev I.V."/>
            <person name="Machida M."/>
            <person name="Baker S.E."/>
            <person name="Andersen M.R."/>
        </authorList>
    </citation>
    <scope>NUCLEOTIDE SEQUENCE [LARGE SCALE GENOMIC DNA]</scope>
    <source>
        <strain evidence="7 8">IBT 18842</strain>
    </source>
</reference>
<dbReference type="PROSITE" id="PS00455">
    <property type="entry name" value="AMP_BINDING"/>
    <property type="match status" value="1"/>
</dbReference>
<dbReference type="SUPFAM" id="SSF52777">
    <property type="entry name" value="CoA-dependent acyltransferases"/>
    <property type="match status" value="4"/>
</dbReference>
<dbReference type="CDD" id="cd19537">
    <property type="entry name" value="C_NRPS-like"/>
    <property type="match status" value="1"/>
</dbReference>
<proteinExistence type="inferred from homology"/>
<keyword evidence="2" id="KW-0597">Phosphoprotein</keyword>
<evidence type="ECO:0000256" key="5">
    <source>
        <dbReference type="SAM" id="MobiDB-lite"/>
    </source>
</evidence>
<feature type="domain" description="Carrier" evidence="6">
    <location>
        <begin position="1042"/>
        <end position="1117"/>
    </location>
</feature>
<dbReference type="InterPro" id="IPR000873">
    <property type="entry name" value="AMP-dep_synth/lig_dom"/>
</dbReference>
<dbReference type="PROSITE" id="PS00012">
    <property type="entry name" value="PHOSPHOPANTETHEINE"/>
    <property type="match status" value="1"/>
</dbReference>
<dbReference type="Gene3D" id="3.30.559.10">
    <property type="entry name" value="Chloramphenicol acetyltransferase-like domain"/>
    <property type="match status" value="2"/>
</dbReference>
<dbReference type="GO" id="GO:0031177">
    <property type="term" value="F:phosphopantetheine binding"/>
    <property type="evidence" value="ECO:0007669"/>
    <property type="project" value="TreeGrafter"/>
</dbReference>
<dbReference type="GO" id="GO:0005737">
    <property type="term" value="C:cytoplasm"/>
    <property type="evidence" value="ECO:0007669"/>
    <property type="project" value="TreeGrafter"/>
</dbReference>
<dbReference type="InterPro" id="IPR023213">
    <property type="entry name" value="CAT-like_dom_sf"/>
</dbReference>
<evidence type="ECO:0000256" key="2">
    <source>
        <dbReference type="ARBA" id="ARBA00022553"/>
    </source>
</evidence>
<dbReference type="GO" id="GO:0016874">
    <property type="term" value="F:ligase activity"/>
    <property type="evidence" value="ECO:0007669"/>
    <property type="project" value="UniProtKB-KW"/>
</dbReference>
<protein>
    <recommendedName>
        <fullName evidence="6">Carrier domain-containing protein</fullName>
    </recommendedName>
</protein>
<dbReference type="Pfam" id="PF00550">
    <property type="entry name" value="PP-binding"/>
    <property type="match status" value="2"/>
</dbReference>
<dbReference type="OrthoDB" id="416786at2759"/>
<dbReference type="SUPFAM" id="SSF47336">
    <property type="entry name" value="ACP-like"/>
    <property type="match status" value="2"/>
</dbReference>
<dbReference type="Proteomes" id="UP000325780">
    <property type="component" value="Unassembled WGS sequence"/>
</dbReference>
<organism evidence="7 8">
    <name type="scientific">Aspergillus avenaceus</name>
    <dbReference type="NCBI Taxonomy" id="36643"/>
    <lineage>
        <taxon>Eukaryota</taxon>
        <taxon>Fungi</taxon>
        <taxon>Dikarya</taxon>
        <taxon>Ascomycota</taxon>
        <taxon>Pezizomycotina</taxon>
        <taxon>Eurotiomycetes</taxon>
        <taxon>Eurotiomycetidae</taxon>
        <taxon>Eurotiales</taxon>
        <taxon>Aspergillaceae</taxon>
        <taxon>Aspergillus</taxon>
        <taxon>Aspergillus subgen. Circumdati</taxon>
    </lineage>
</organism>
<dbReference type="InterPro" id="IPR009081">
    <property type="entry name" value="PP-bd_ACP"/>
</dbReference>
<evidence type="ECO:0000313" key="7">
    <source>
        <dbReference type="EMBL" id="KAE8152948.1"/>
    </source>
</evidence>